<evidence type="ECO:0000313" key="3">
    <source>
        <dbReference type="Proteomes" id="UP001501742"/>
    </source>
</evidence>
<sequence length="305" mass="33393">MSDVFVFGPAPERLPVTTEVVRGLVAEQFPQWRDRPVRPVDDGGWDNWTFHLGDDLSVRMPSAAEYALAVAKEHDWLPRLAPQLPFPISVPVALGRPSADYPFDWSVRRWIEGTPASTTAIADLDRLATDLAGFLAALQRIDPSGGPGPGVHNWFRGGSLRTFEPFTTRALATLRHRVDVDLARAVWSEAVDAPWDGDVRWFHGDLAAGNLLLRDGHLAAVIDFGTCGVGDPACDLAVAWTLLDTTSRRRFRALLDVDEASWARGRGWALWKALSTVANAPDPDEPAAVAARRAVGQVFAEFTGR</sequence>
<dbReference type="CDD" id="cd05155">
    <property type="entry name" value="APH_ChoK_like_1"/>
    <property type="match status" value="1"/>
</dbReference>
<dbReference type="Proteomes" id="UP001501742">
    <property type="component" value="Unassembled WGS sequence"/>
</dbReference>
<evidence type="ECO:0000313" key="2">
    <source>
        <dbReference type="EMBL" id="GAA1494135.1"/>
    </source>
</evidence>
<dbReference type="RefSeq" id="WP_259556901.1">
    <property type="nucleotide sequence ID" value="NZ_BAAAJX010000014.1"/>
</dbReference>
<dbReference type="InterPro" id="IPR051678">
    <property type="entry name" value="AGP_Transferase"/>
</dbReference>
<dbReference type="SUPFAM" id="SSF56112">
    <property type="entry name" value="Protein kinase-like (PK-like)"/>
    <property type="match status" value="1"/>
</dbReference>
<dbReference type="PANTHER" id="PTHR21310:SF42">
    <property type="entry name" value="BIFUNCTIONAL AAC_APH"/>
    <property type="match status" value="1"/>
</dbReference>
<keyword evidence="3" id="KW-1185">Reference proteome</keyword>
<name>A0ABN1ZEJ2_9MICO</name>
<protein>
    <submittedName>
        <fullName evidence="2">Aminoglycoside phosphotransferase family protein</fullName>
    </submittedName>
</protein>
<comment type="caution">
    <text evidence="2">The sequence shown here is derived from an EMBL/GenBank/DDBJ whole genome shotgun (WGS) entry which is preliminary data.</text>
</comment>
<accession>A0ABN1ZEJ2</accession>
<dbReference type="EMBL" id="BAAAJX010000014">
    <property type="protein sequence ID" value="GAA1494135.1"/>
    <property type="molecule type" value="Genomic_DNA"/>
</dbReference>
<organism evidence="2 3">
    <name type="scientific">Curtobacterium herbarum</name>
    <dbReference type="NCBI Taxonomy" id="150122"/>
    <lineage>
        <taxon>Bacteria</taxon>
        <taxon>Bacillati</taxon>
        <taxon>Actinomycetota</taxon>
        <taxon>Actinomycetes</taxon>
        <taxon>Micrococcales</taxon>
        <taxon>Microbacteriaceae</taxon>
        <taxon>Curtobacterium</taxon>
    </lineage>
</organism>
<dbReference type="Gene3D" id="3.90.1200.10">
    <property type="match status" value="1"/>
</dbReference>
<dbReference type="InterPro" id="IPR002575">
    <property type="entry name" value="Aminoglycoside_PTrfase"/>
</dbReference>
<reference evidence="2 3" key="1">
    <citation type="journal article" date="2019" name="Int. J. Syst. Evol. Microbiol.">
        <title>The Global Catalogue of Microorganisms (GCM) 10K type strain sequencing project: providing services to taxonomists for standard genome sequencing and annotation.</title>
        <authorList>
            <consortium name="The Broad Institute Genomics Platform"/>
            <consortium name="The Broad Institute Genome Sequencing Center for Infectious Disease"/>
            <person name="Wu L."/>
            <person name="Ma J."/>
        </authorList>
    </citation>
    <scope>NUCLEOTIDE SEQUENCE [LARGE SCALE GENOMIC DNA]</scope>
    <source>
        <strain evidence="2 3">JCM 12140</strain>
    </source>
</reference>
<dbReference type="Pfam" id="PF01636">
    <property type="entry name" value="APH"/>
    <property type="match status" value="1"/>
</dbReference>
<gene>
    <name evidence="2" type="ORF">GCM10009627_24810</name>
</gene>
<proteinExistence type="predicted"/>
<feature type="domain" description="Aminoglycoside phosphotransferase" evidence="1">
    <location>
        <begin position="42"/>
        <end position="268"/>
    </location>
</feature>
<dbReference type="Gene3D" id="3.30.200.20">
    <property type="entry name" value="Phosphorylase Kinase, domain 1"/>
    <property type="match status" value="1"/>
</dbReference>
<evidence type="ECO:0000259" key="1">
    <source>
        <dbReference type="Pfam" id="PF01636"/>
    </source>
</evidence>
<dbReference type="PANTHER" id="PTHR21310">
    <property type="entry name" value="AMINOGLYCOSIDE PHOSPHOTRANSFERASE-RELATED-RELATED"/>
    <property type="match status" value="1"/>
</dbReference>
<dbReference type="InterPro" id="IPR011009">
    <property type="entry name" value="Kinase-like_dom_sf"/>
</dbReference>